<dbReference type="STRING" id="1449350.OCH239_10205"/>
<dbReference type="OrthoDB" id="9868615at2"/>
<organism evidence="1 2">
    <name type="scientific">Roseivivax halodurans JCM 10272</name>
    <dbReference type="NCBI Taxonomy" id="1449350"/>
    <lineage>
        <taxon>Bacteria</taxon>
        <taxon>Pseudomonadati</taxon>
        <taxon>Pseudomonadota</taxon>
        <taxon>Alphaproteobacteria</taxon>
        <taxon>Rhodobacterales</taxon>
        <taxon>Roseobacteraceae</taxon>
        <taxon>Roseivivax</taxon>
    </lineage>
</organism>
<evidence type="ECO:0000313" key="2">
    <source>
        <dbReference type="Proteomes" id="UP000022447"/>
    </source>
</evidence>
<accession>X7EBN1</accession>
<dbReference type="Proteomes" id="UP000022447">
    <property type="component" value="Unassembled WGS sequence"/>
</dbReference>
<comment type="caution">
    <text evidence="1">The sequence shown here is derived from an EMBL/GenBank/DDBJ whole genome shotgun (WGS) entry which is preliminary data.</text>
</comment>
<name>X7EBN1_9RHOB</name>
<dbReference type="RefSeq" id="WP_037265039.1">
    <property type="nucleotide sequence ID" value="NZ_JALZ01000025.1"/>
</dbReference>
<proteinExistence type="predicted"/>
<dbReference type="EMBL" id="JALZ01000025">
    <property type="protein sequence ID" value="ETX13479.1"/>
    <property type="molecule type" value="Genomic_DNA"/>
</dbReference>
<dbReference type="AlphaFoldDB" id="X7EBN1"/>
<protein>
    <submittedName>
        <fullName evidence="1">Uncharacterized protein</fullName>
    </submittedName>
</protein>
<reference evidence="1 2" key="1">
    <citation type="submission" date="2014-01" db="EMBL/GenBank/DDBJ databases">
        <title>Roseivivax halodurans JCM 10272 Genome Sequencing.</title>
        <authorList>
            <person name="Lai Q."/>
            <person name="Li G."/>
            <person name="Shao Z."/>
        </authorList>
    </citation>
    <scope>NUCLEOTIDE SEQUENCE [LARGE SCALE GENOMIC DNA]</scope>
    <source>
        <strain evidence="1 2">JCM 10272</strain>
    </source>
</reference>
<keyword evidence="2" id="KW-1185">Reference proteome</keyword>
<evidence type="ECO:0000313" key="1">
    <source>
        <dbReference type="EMBL" id="ETX13479.1"/>
    </source>
</evidence>
<sequence length="304" mass="32725">MKRPPVVLPSSARWLVLSNPVFSPLLARLGDELRRRGGGIAAAFETPDFDLGLWSESPLRAHPALPQEYLATRVRHFARSIALCDAFLVTGPAMAARLKARNPAALSLTLPFALDPAHAPIEVPWRPVPPRRILFEVTAPPDRAALRRHEPLLAQAAEVLKVPMEISEAAFLTPAFRDHPRLTLSRIAPSLGPGDIVFYPPSGDGAWQIMQSGAPLSRALAAGATCWGAIPEQVRVSPAPPHRLMQPDHFKTWTPNCTAASEGGPTAALTHEHERAWLQACRPGAAEARLVNALAPLLAEGSGP</sequence>
<gene>
    <name evidence="1" type="ORF">OCH239_10205</name>
</gene>